<dbReference type="Proteomes" id="UP000276133">
    <property type="component" value="Unassembled WGS sequence"/>
</dbReference>
<reference evidence="1 2" key="1">
    <citation type="journal article" date="2018" name="Sci. Rep.">
        <title>Genomic signatures of local adaptation to the degree of environmental predictability in rotifers.</title>
        <authorList>
            <person name="Franch-Gras L."/>
            <person name="Hahn C."/>
            <person name="Garcia-Roger E.M."/>
            <person name="Carmona M.J."/>
            <person name="Serra M."/>
            <person name="Gomez A."/>
        </authorList>
    </citation>
    <scope>NUCLEOTIDE SEQUENCE [LARGE SCALE GENOMIC DNA]</scope>
    <source>
        <strain evidence="1">HYR1</strain>
    </source>
</reference>
<name>A0A3M7QED1_BRAPC</name>
<evidence type="ECO:0000313" key="1">
    <source>
        <dbReference type="EMBL" id="RNA09381.1"/>
    </source>
</evidence>
<gene>
    <name evidence="1" type="ORF">BpHYR1_003555</name>
</gene>
<proteinExistence type="predicted"/>
<organism evidence="1 2">
    <name type="scientific">Brachionus plicatilis</name>
    <name type="common">Marine rotifer</name>
    <name type="synonym">Brachionus muelleri</name>
    <dbReference type="NCBI Taxonomy" id="10195"/>
    <lineage>
        <taxon>Eukaryota</taxon>
        <taxon>Metazoa</taxon>
        <taxon>Spiralia</taxon>
        <taxon>Gnathifera</taxon>
        <taxon>Rotifera</taxon>
        <taxon>Eurotatoria</taxon>
        <taxon>Monogononta</taxon>
        <taxon>Pseudotrocha</taxon>
        <taxon>Ploima</taxon>
        <taxon>Brachionidae</taxon>
        <taxon>Brachionus</taxon>
    </lineage>
</organism>
<dbReference type="AlphaFoldDB" id="A0A3M7QED1"/>
<sequence length="140" mass="16340">MATNEFNVLLNVSESAWFMICTRSNSNGFRMRADFWMDWRKVSICIRSRPMPVHWVPMPEKTYQTGLFSLCSWLNSLIWLFPFRMVNARKACVDWSDKGSRIQLSAKSSDCSTKSKISFKPCSVRELNWNSLTFLLTSFT</sequence>
<keyword evidence="2" id="KW-1185">Reference proteome</keyword>
<dbReference type="EMBL" id="REGN01006472">
    <property type="protein sequence ID" value="RNA09381.1"/>
    <property type="molecule type" value="Genomic_DNA"/>
</dbReference>
<protein>
    <submittedName>
        <fullName evidence="1">Uncharacterized protein</fullName>
    </submittedName>
</protein>
<evidence type="ECO:0000313" key="2">
    <source>
        <dbReference type="Proteomes" id="UP000276133"/>
    </source>
</evidence>
<accession>A0A3M7QED1</accession>
<comment type="caution">
    <text evidence="1">The sequence shown here is derived from an EMBL/GenBank/DDBJ whole genome shotgun (WGS) entry which is preliminary data.</text>
</comment>